<gene>
    <name evidence="1" type="ORF">DV706_10755</name>
</gene>
<name>A0A4D6HMS4_9EURY</name>
<evidence type="ECO:0008006" key="3">
    <source>
        <dbReference type="Google" id="ProtNLM"/>
    </source>
</evidence>
<accession>A0A4D6HMS4</accession>
<dbReference type="AlphaFoldDB" id="A0A4D6HMS4"/>
<organism evidence="1 2">
    <name type="scientific">Natronorubrum bangense</name>
    <dbReference type="NCBI Taxonomy" id="61858"/>
    <lineage>
        <taxon>Archaea</taxon>
        <taxon>Methanobacteriati</taxon>
        <taxon>Methanobacteriota</taxon>
        <taxon>Stenosarchaea group</taxon>
        <taxon>Halobacteria</taxon>
        <taxon>Halobacteriales</taxon>
        <taxon>Natrialbaceae</taxon>
        <taxon>Natronorubrum</taxon>
    </lineage>
</organism>
<reference evidence="1 2" key="1">
    <citation type="journal article" date="2019" name="Nat. Commun.">
        <title>A new type of DNA phosphorothioation-based antiviral system in archaea.</title>
        <authorList>
            <person name="Xiong L."/>
            <person name="Liu S."/>
            <person name="Chen S."/>
            <person name="Xiao Y."/>
            <person name="Zhu B."/>
            <person name="Gao Y."/>
            <person name="Zhang Y."/>
            <person name="Chen B."/>
            <person name="Luo J."/>
            <person name="Deng Z."/>
            <person name="Chen X."/>
            <person name="Wang L."/>
            <person name="Chen S."/>
        </authorList>
    </citation>
    <scope>NUCLEOTIDE SEQUENCE [LARGE SCALE GENOMIC DNA]</scope>
    <source>
        <strain evidence="1 2">JCM 10635</strain>
    </source>
</reference>
<dbReference type="InterPro" id="IPR036086">
    <property type="entry name" value="ParB/Sulfiredoxin_sf"/>
</dbReference>
<dbReference type="SUPFAM" id="SSF110849">
    <property type="entry name" value="ParB/Sulfiredoxin"/>
    <property type="match status" value="1"/>
</dbReference>
<evidence type="ECO:0000313" key="1">
    <source>
        <dbReference type="EMBL" id="QCC54901.1"/>
    </source>
</evidence>
<protein>
    <recommendedName>
        <fullName evidence="3">ParB/Sulfiredoxin domain-containing protein</fullName>
    </recommendedName>
</protein>
<evidence type="ECO:0000313" key="2">
    <source>
        <dbReference type="Proteomes" id="UP000296822"/>
    </source>
</evidence>
<dbReference type="EMBL" id="CP031305">
    <property type="protein sequence ID" value="QCC54901.1"/>
    <property type="molecule type" value="Genomic_DNA"/>
</dbReference>
<sequence length="66" mass="7699">MTVDVGRNGELLHVDGIHRLTVAKLLDLNEIPVVFLIRHKEWTEYREKLCEGDEPIPDHPDLRDLK</sequence>
<proteinExistence type="predicted"/>
<dbReference type="KEGG" id="nbg:DV706_10755"/>
<dbReference type="Proteomes" id="UP000296822">
    <property type="component" value="Chromosome"/>
</dbReference>